<proteinExistence type="predicted"/>
<organism evidence="1">
    <name type="scientific">Magallana gigas</name>
    <name type="common">Pacific oyster</name>
    <name type="synonym">Crassostrea gigas</name>
    <dbReference type="NCBI Taxonomy" id="29159"/>
    <lineage>
        <taxon>Eukaryota</taxon>
        <taxon>Metazoa</taxon>
        <taxon>Spiralia</taxon>
        <taxon>Lophotrochozoa</taxon>
        <taxon>Mollusca</taxon>
        <taxon>Bivalvia</taxon>
        <taxon>Autobranchia</taxon>
        <taxon>Pteriomorphia</taxon>
        <taxon>Ostreida</taxon>
        <taxon>Ostreoidea</taxon>
        <taxon>Ostreidae</taxon>
        <taxon>Magallana</taxon>
    </lineage>
</organism>
<dbReference type="InParanoid" id="K1P0M8"/>
<dbReference type="SUPFAM" id="SSF56436">
    <property type="entry name" value="C-type lectin-like"/>
    <property type="match status" value="1"/>
</dbReference>
<accession>K1P0M8</accession>
<dbReference type="InterPro" id="IPR016187">
    <property type="entry name" value="CTDL_fold"/>
</dbReference>
<dbReference type="AlphaFoldDB" id="K1P0M8"/>
<dbReference type="EMBL" id="JH823139">
    <property type="protein sequence ID" value="EKC17277.1"/>
    <property type="molecule type" value="Genomic_DNA"/>
</dbReference>
<dbReference type="HOGENOM" id="CLU_2869738_0_0_1"/>
<dbReference type="Gene3D" id="3.10.100.10">
    <property type="entry name" value="Mannose-Binding Protein A, subunit A"/>
    <property type="match status" value="1"/>
</dbReference>
<sequence>MVFHKDIPEGQCFEDSVYTIGFTRLTWDDAKAACLNMDANLVEIDKDILDRRNRLPLGRDLAMD</sequence>
<evidence type="ECO:0008006" key="2">
    <source>
        <dbReference type="Google" id="ProtNLM"/>
    </source>
</evidence>
<dbReference type="InterPro" id="IPR016186">
    <property type="entry name" value="C-type_lectin-like/link_sf"/>
</dbReference>
<gene>
    <name evidence="1" type="ORF">CGI_10001305</name>
</gene>
<name>K1P0M8_MAGGI</name>
<evidence type="ECO:0000313" key="1">
    <source>
        <dbReference type="EMBL" id="EKC17277.1"/>
    </source>
</evidence>
<reference evidence="1" key="1">
    <citation type="journal article" date="2012" name="Nature">
        <title>The oyster genome reveals stress adaptation and complexity of shell formation.</title>
        <authorList>
            <person name="Zhang G."/>
            <person name="Fang X."/>
            <person name="Guo X."/>
            <person name="Li L."/>
            <person name="Luo R."/>
            <person name="Xu F."/>
            <person name="Yang P."/>
            <person name="Zhang L."/>
            <person name="Wang X."/>
            <person name="Qi H."/>
            <person name="Xiong Z."/>
            <person name="Que H."/>
            <person name="Xie Y."/>
            <person name="Holland P.W."/>
            <person name="Paps J."/>
            <person name="Zhu Y."/>
            <person name="Wu F."/>
            <person name="Chen Y."/>
            <person name="Wang J."/>
            <person name="Peng C."/>
            <person name="Meng J."/>
            <person name="Yang L."/>
            <person name="Liu J."/>
            <person name="Wen B."/>
            <person name="Zhang N."/>
            <person name="Huang Z."/>
            <person name="Zhu Q."/>
            <person name="Feng Y."/>
            <person name="Mount A."/>
            <person name="Hedgecock D."/>
            <person name="Xu Z."/>
            <person name="Liu Y."/>
            <person name="Domazet-Loso T."/>
            <person name="Du Y."/>
            <person name="Sun X."/>
            <person name="Zhang S."/>
            <person name="Liu B."/>
            <person name="Cheng P."/>
            <person name="Jiang X."/>
            <person name="Li J."/>
            <person name="Fan D."/>
            <person name="Wang W."/>
            <person name="Fu W."/>
            <person name="Wang T."/>
            <person name="Wang B."/>
            <person name="Zhang J."/>
            <person name="Peng Z."/>
            <person name="Li Y."/>
            <person name="Li N."/>
            <person name="Wang J."/>
            <person name="Chen M."/>
            <person name="He Y."/>
            <person name="Tan F."/>
            <person name="Song X."/>
            <person name="Zheng Q."/>
            <person name="Huang R."/>
            <person name="Yang H."/>
            <person name="Du X."/>
            <person name="Chen L."/>
            <person name="Yang M."/>
            <person name="Gaffney P.M."/>
            <person name="Wang S."/>
            <person name="Luo L."/>
            <person name="She Z."/>
            <person name="Ming Y."/>
            <person name="Huang W."/>
            <person name="Zhang S."/>
            <person name="Huang B."/>
            <person name="Zhang Y."/>
            <person name="Qu T."/>
            <person name="Ni P."/>
            <person name="Miao G."/>
            <person name="Wang J."/>
            <person name="Wang Q."/>
            <person name="Steinberg C.E."/>
            <person name="Wang H."/>
            <person name="Li N."/>
            <person name="Qian L."/>
            <person name="Zhang G."/>
            <person name="Li Y."/>
            <person name="Yang H."/>
            <person name="Liu X."/>
            <person name="Wang J."/>
            <person name="Yin Y."/>
            <person name="Wang J."/>
        </authorList>
    </citation>
    <scope>NUCLEOTIDE SEQUENCE [LARGE SCALE GENOMIC DNA]</scope>
    <source>
        <strain evidence="1">05x7-T-G4-1.051#20</strain>
    </source>
</reference>
<protein>
    <recommendedName>
        <fullName evidence="2">C-type lectin domain-containing protein</fullName>
    </recommendedName>
</protein>